<evidence type="ECO:0000313" key="2">
    <source>
        <dbReference type="Proteomes" id="UP000308600"/>
    </source>
</evidence>
<reference evidence="1 2" key="1">
    <citation type="journal article" date="2019" name="Nat. Ecol. Evol.">
        <title>Megaphylogeny resolves global patterns of mushroom evolution.</title>
        <authorList>
            <person name="Varga T."/>
            <person name="Krizsan K."/>
            <person name="Foldi C."/>
            <person name="Dima B."/>
            <person name="Sanchez-Garcia M."/>
            <person name="Sanchez-Ramirez S."/>
            <person name="Szollosi G.J."/>
            <person name="Szarkandi J.G."/>
            <person name="Papp V."/>
            <person name="Albert L."/>
            <person name="Andreopoulos W."/>
            <person name="Angelini C."/>
            <person name="Antonin V."/>
            <person name="Barry K.W."/>
            <person name="Bougher N.L."/>
            <person name="Buchanan P."/>
            <person name="Buyck B."/>
            <person name="Bense V."/>
            <person name="Catcheside P."/>
            <person name="Chovatia M."/>
            <person name="Cooper J."/>
            <person name="Damon W."/>
            <person name="Desjardin D."/>
            <person name="Finy P."/>
            <person name="Geml J."/>
            <person name="Haridas S."/>
            <person name="Hughes K."/>
            <person name="Justo A."/>
            <person name="Karasinski D."/>
            <person name="Kautmanova I."/>
            <person name="Kiss B."/>
            <person name="Kocsube S."/>
            <person name="Kotiranta H."/>
            <person name="LaButti K.M."/>
            <person name="Lechner B.E."/>
            <person name="Liimatainen K."/>
            <person name="Lipzen A."/>
            <person name="Lukacs Z."/>
            <person name="Mihaltcheva S."/>
            <person name="Morgado L.N."/>
            <person name="Niskanen T."/>
            <person name="Noordeloos M.E."/>
            <person name="Ohm R.A."/>
            <person name="Ortiz-Santana B."/>
            <person name="Ovrebo C."/>
            <person name="Racz N."/>
            <person name="Riley R."/>
            <person name="Savchenko A."/>
            <person name="Shiryaev A."/>
            <person name="Soop K."/>
            <person name="Spirin V."/>
            <person name="Szebenyi C."/>
            <person name="Tomsovsky M."/>
            <person name="Tulloss R.E."/>
            <person name="Uehling J."/>
            <person name="Grigoriev I.V."/>
            <person name="Vagvolgyi C."/>
            <person name="Papp T."/>
            <person name="Martin F.M."/>
            <person name="Miettinen O."/>
            <person name="Hibbett D.S."/>
            <person name="Nagy L.G."/>
        </authorList>
    </citation>
    <scope>NUCLEOTIDE SEQUENCE [LARGE SCALE GENOMIC DNA]</scope>
    <source>
        <strain evidence="1 2">NL-1719</strain>
    </source>
</reference>
<dbReference type="EMBL" id="ML208304">
    <property type="protein sequence ID" value="TFK70988.1"/>
    <property type="molecule type" value="Genomic_DNA"/>
</dbReference>
<name>A0ACD3AYC4_9AGAR</name>
<sequence>MSLPRHDPPGFVNDLLEENRQGWSDLISGLMLTDDVSPTLTPHFYDATKVKEQTEALIARVTWVGFPNRQSDSNNIKRWTKADASRAAQDEYLEWSIERAENGKIKKIVFSNEGPEYFEYLGKVQPDTLLKLYQDLHPKANIKKEDIFDANGAYIKLNKWNSTTTTGTIMHLVQVNNTLGAEIDLAGVSSILRADTNGNLITNKDDLIRYGKYGNPCRNSDPNIGSAINGIARGGHKLTVENPVGLYIFSVDWDQISPPDGHEDDNPKDFWKWTRGADGHHMRGEFEVPEEKGYLVGDLFVNDTSLDFGAQLADIISISITARYCDPNSVPPDTKVVNIQDKDTRVCPDITPEKSAHLVAFKRVRGRL</sequence>
<proteinExistence type="predicted"/>
<accession>A0ACD3AYC4</accession>
<evidence type="ECO:0000313" key="1">
    <source>
        <dbReference type="EMBL" id="TFK70988.1"/>
    </source>
</evidence>
<dbReference type="Proteomes" id="UP000308600">
    <property type="component" value="Unassembled WGS sequence"/>
</dbReference>
<organism evidence="1 2">
    <name type="scientific">Pluteus cervinus</name>
    <dbReference type="NCBI Taxonomy" id="181527"/>
    <lineage>
        <taxon>Eukaryota</taxon>
        <taxon>Fungi</taxon>
        <taxon>Dikarya</taxon>
        <taxon>Basidiomycota</taxon>
        <taxon>Agaricomycotina</taxon>
        <taxon>Agaricomycetes</taxon>
        <taxon>Agaricomycetidae</taxon>
        <taxon>Agaricales</taxon>
        <taxon>Pluteineae</taxon>
        <taxon>Pluteaceae</taxon>
        <taxon>Pluteus</taxon>
    </lineage>
</organism>
<keyword evidence="2" id="KW-1185">Reference proteome</keyword>
<protein>
    <submittedName>
        <fullName evidence="1">Uncharacterized protein</fullName>
    </submittedName>
</protein>
<gene>
    <name evidence="1" type="ORF">BDN72DRAFT_856505</name>
</gene>